<dbReference type="InterPro" id="IPR000719">
    <property type="entry name" value="Prot_kinase_dom"/>
</dbReference>
<feature type="region of interest" description="Disordered" evidence="7">
    <location>
        <begin position="690"/>
        <end position="749"/>
    </location>
</feature>
<sequence>MEKLHLVHPPPSNNRYTPIRHLGTGGNGSVHLYRDAKKGTLVAVKTIRHEDSISPPNEAHILQPLGPHTNIVQYHTTLPHPSHEDRINLVFEFCPLGDLSAYIQATKTPIPESFAWHVFAHLTHGLHYLHTHGILHGDLKPANILLCPADASSSYPVLKLADFGAATLNPPHNVPRGHMATRGYQPPESEFRNGTQCDVWALGCVVYQLITRRLPLDVFAQPDVEPEVWFELSVTNRPKLNTTMPKQKNVASGRVTARPRKGRHAGSTAARGGRDVSPAPAPVTGGMKLKINLARQADPVEQQPIAIHAPTIEDVVKSRNAPDEDDIQEGVPSADEEEEFPGPETRRSGRVVKKRQDDDFAWGSDISNNIELSSVGKVDDDKDEAKYQDLRSDPPLPPTPTILSTQQRPRKPRGRPRKNAKSAPLTPVKEHPSSETLPESSPSPSPPTSSFTFAPSDRIYEIMGVITSQSSTQIALPTLYTPSSPSEKPWTTETLTQLYITAYNSSQWHVCDLVADTWIRAFHAVRHRAEKSGAEEMHLWRLNDALMRRRCAGREGFNPNERNHTDVLRVVDPLLCSHAHDFNSEALTQLYQHTHQGAGARLLWADSMALCGTKLEQAMARGKKYGQTWHADLMYDILCSTLRMVGRKLTLKIEEGGEGAWCKRYHEHGKNGLPCYRSLAADEGVGSGYGPVGGVGVGMKRGREEGEGEGESDEDGGERKRARLGDEGQNEVENREVVDKDAEGESDSE</sequence>
<protein>
    <recommendedName>
        <fullName evidence="8">Protein kinase domain-containing protein</fullName>
    </recommendedName>
</protein>
<dbReference type="OrthoDB" id="3792834at2759"/>
<dbReference type="EMBL" id="MU006223">
    <property type="protein sequence ID" value="KAF2827932.1"/>
    <property type="molecule type" value="Genomic_DNA"/>
</dbReference>
<keyword evidence="4" id="KW-0418">Kinase</keyword>
<dbReference type="InterPro" id="IPR017441">
    <property type="entry name" value="Protein_kinase_ATP_BS"/>
</dbReference>
<feature type="compositionally biased region" description="Basic and acidic residues" evidence="7">
    <location>
        <begin position="717"/>
        <end position="743"/>
    </location>
</feature>
<dbReference type="SMART" id="SM00220">
    <property type="entry name" value="S_TKc"/>
    <property type="match status" value="1"/>
</dbReference>
<feature type="region of interest" description="Disordered" evidence="7">
    <location>
        <begin position="240"/>
        <end position="283"/>
    </location>
</feature>
<evidence type="ECO:0000256" key="1">
    <source>
        <dbReference type="ARBA" id="ARBA00010886"/>
    </source>
</evidence>
<dbReference type="GO" id="GO:0005524">
    <property type="term" value="F:ATP binding"/>
    <property type="evidence" value="ECO:0007669"/>
    <property type="project" value="UniProtKB-UniRule"/>
</dbReference>
<feature type="compositionally biased region" description="Basic residues" evidence="7">
    <location>
        <begin position="408"/>
        <end position="420"/>
    </location>
</feature>
<keyword evidence="2" id="KW-0808">Transferase</keyword>
<evidence type="ECO:0000256" key="4">
    <source>
        <dbReference type="ARBA" id="ARBA00022777"/>
    </source>
</evidence>
<evidence type="ECO:0000256" key="6">
    <source>
        <dbReference type="PROSITE-ProRule" id="PRU10141"/>
    </source>
</evidence>
<keyword evidence="5 6" id="KW-0067">ATP-binding</keyword>
<organism evidence="9 10">
    <name type="scientific">Ophiobolus disseminans</name>
    <dbReference type="NCBI Taxonomy" id="1469910"/>
    <lineage>
        <taxon>Eukaryota</taxon>
        <taxon>Fungi</taxon>
        <taxon>Dikarya</taxon>
        <taxon>Ascomycota</taxon>
        <taxon>Pezizomycotina</taxon>
        <taxon>Dothideomycetes</taxon>
        <taxon>Pleosporomycetidae</taxon>
        <taxon>Pleosporales</taxon>
        <taxon>Pleosporineae</taxon>
        <taxon>Phaeosphaeriaceae</taxon>
        <taxon>Ophiobolus</taxon>
    </lineage>
</organism>
<feature type="compositionally biased region" description="Acidic residues" evidence="7">
    <location>
        <begin position="323"/>
        <end position="341"/>
    </location>
</feature>
<feature type="region of interest" description="Disordered" evidence="7">
    <location>
        <begin position="301"/>
        <end position="353"/>
    </location>
</feature>
<keyword evidence="10" id="KW-1185">Reference proteome</keyword>
<evidence type="ECO:0000313" key="10">
    <source>
        <dbReference type="Proteomes" id="UP000799424"/>
    </source>
</evidence>
<dbReference type="PANTHER" id="PTHR43671:SF85">
    <property type="entry name" value="KINASE, PUTATIVE-RELATED"/>
    <property type="match status" value="1"/>
</dbReference>
<dbReference type="AlphaFoldDB" id="A0A6A7A3N5"/>
<dbReference type="Pfam" id="PF00069">
    <property type="entry name" value="Pkinase"/>
    <property type="match status" value="1"/>
</dbReference>
<keyword evidence="3 6" id="KW-0547">Nucleotide-binding</keyword>
<feature type="binding site" evidence="6">
    <location>
        <position position="45"/>
    </location>
    <ligand>
        <name>ATP</name>
        <dbReference type="ChEBI" id="CHEBI:30616"/>
    </ligand>
</feature>
<dbReference type="CDD" id="cd00180">
    <property type="entry name" value="PKc"/>
    <property type="match status" value="1"/>
</dbReference>
<accession>A0A6A7A3N5</accession>
<evidence type="ECO:0000259" key="8">
    <source>
        <dbReference type="PROSITE" id="PS50011"/>
    </source>
</evidence>
<dbReference type="GO" id="GO:0004674">
    <property type="term" value="F:protein serine/threonine kinase activity"/>
    <property type="evidence" value="ECO:0007669"/>
    <property type="project" value="TreeGrafter"/>
</dbReference>
<evidence type="ECO:0000256" key="7">
    <source>
        <dbReference type="SAM" id="MobiDB-lite"/>
    </source>
</evidence>
<feature type="domain" description="Protein kinase" evidence="8">
    <location>
        <begin position="16"/>
        <end position="280"/>
    </location>
</feature>
<feature type="region of interest" description="Disordered" evidence="7">
    <location>
        <begin position="387"/>
        <end position="453"/>
    </location>
</feature>
<name>A0A6A7A3N5_9PLEO</name>
<dbReference type="Gene3D" id="1.10.510.10">
    <property type="entry name" value="Transferase(Phosphotransferase) domain 1"/>
    <property type="match status" value="1"/>
</dbReference>
<gene>
    <name evidence="9" type="ORF">CC86DRAFT_465744</name>
</gene>
<evidence type="ECO:0000313" key="9">
    <source>
        <dbReference type="EMBL" id="KAF2827932.1"/>
    </source>
</evidence>
<dbReference type="PROSITE" id="PS00108">
    <property type="entry name" value="PROTEIN_KINASE_ST"/>
    <property type="match status" value="1"/>
</dbReference>
<dbReference type="InterPro" id="IPR050660">
    <property type="entry name" value="NEK_Ser/Thr_kinase"/>
</dbReference>
<feature type="compositionally biased region" description="Polar residues" evidence="7">
    <location>
        <begin position="240"/>
        <end position="250"/>
    </location>
</feature>
<dbReference type="PROSITE" id="PS50011">
    <property type="entry name" value="PROTEIN_KINASE_DOM"/>
    <property type="match status" value="1"/>
</dbReference>
<evidence type="ECO:0000256" key="5">
    <source>
        <dbReference type="ARBA" id="ARBA00022840"/>
    </source>
</evidence>
<evidence type="ECO:0000256" key="3">
    <source>
        <dbReference type="ARBA" id="ARBA00022741"/>
    </source>
</evidence>
<dbReference type="PROSITE" id="PS00107">
    <property type="entry name" value="PROTEIN_KINASE_ATP"/>
    <property type="match status" value="1"/>
</dbReference>
<reference evidence="9" key="1">
    <citation type="journal article" date="2020" name="Stud. Mycol.">
        <title>101 Dothideomycetes genomes: a test case for predicting lifestyles and emergence of pathogens.</title>
        <authorList>
            <person name="Haridas S."/>
            <person name="Albert R."/>
            <person name="Binder M."/>
            <person name="Bloem J."/>
            <person name="Labutti K."/>
            <person name="Salamov A."/>
            <person name="Andreopoulos B."/>
            <person name="Baker S."/>
            <person name="Barry K."/>
            <person name="Bills G."/>
            <person name="Bluhm B."/>
            <person name="Cannon C."/>
            <person name="Castanera R."/>
            <person name="Culley D."/>
            <person name="Daum C."/>
            <person name="Ezra D."/>
            <person name="Gonzalez J."/>
            <person name="Henrissat B."/>
            <person name="Kuo A."/>
            <person name="Liang C."/>
            <person name="Lipzen A."/>
            <person name="Lutzoni F."/>
            <person name="Magnuson J."/>
            <person name="Mondo S."/>
            <person name="Nolan M."/>
            <person name="Ohm R."/>
            <person name="Pangilinan J."/>
            <person name="Park H.-J."/>
            <person name="Ramirez L."/>
            <person name="Alfaro M."/>
            <person name="Sun H."/>
            <person name="Tritt A."/>
            <person name="Yoshinaga Y."/>
            <person name="Zwiers L.-H."/>
            <person name="Turgeon B."/>
            <person name="Goodwin S."/>
            <person name="Spatafora J."/>
            <person name="Crous P."/>
            <person name="Grigoriev I."/>
        </authorList>
    </citation>
    <scope>NUCLEOTIDE SEQUENCE</scope>
    <source>
        <strain evidence="9">CBS 113818</strain>
    </source>
</reference>
<proteinExistence type="inferred from homology"/>
<dbReference type="SUPFAM" id="SSF56112">
    <property type="entry name" value="Protein kinase-like (PK-like)"/>
    <property type="match status" value="1"/>
</dbReference>
<dbReference type="InterPro" id="IPR011009">
    <property type="entry name" value="Kinase-like_dom_sf"/>
</dbReference>
<feature type="compositionally biased region" description="Gly residues" evidence="7">
    <location>
        <begin position="690"/>
        <end position="699"/>
    </location>
</feature>
<comment type="similarity">
    <text evidence="1">Belongs to the protein kinase superfamily. NEK Ser/Thr protein kinase family. NIMA subfamily.</text>
</comment>
<evidence type="ECO:0000256" key="2">
    <source>
        <dbReference type="ARBA" id="ARBA00022679"/>
    </source>
</evidence>
<feature type="compositionally biased region" description="Acidic residues" evidence="7">
    <location>
        <begin position="706"/>
        <end position="716"/>
    </location>
</feature>
<dbReference type="InterPro" id="IPR008271">
    <property type="entry name" value="Ser/Thr_kinase_AS"/>
</dbReference>
<dbReference type="PANTHER" id="PTHR43671">
    <property type="entry name" value="SERINE/THREONINE-PROTEIN KINASE NEK"/>
    <property type="match status" value="1"/>
</dbReference>
<dbReference type="Proteomes" id="UP000799424">
    <property type="component" value="Unassembled WGS sequence"/>
</dbReference>